<dbReference type="InterPro" id="IPR027417">
    <property type="entry name" value="P-loop_NTPase"/>
</dbReference>
<dbReference type="PANTHER" id="PTHR32301:SF6">
    <property type="entry name" value="GOLVESIN-RELATED"/>
    <property type="match status" value="1"/>
</dbReference>
<reference evidence="3" key="1">
    <citation type="submission" date="2023-06" db="EMBL/GenBank/DDBJ databases">
        <title>Survivors Of The Sea: Transcriptome response of Skeletonema marinoi to long-term dormancy.</title>
        <authorList>
            <person name="Pinder M.I.M."/>
            <person name="Kourtchenko O."/>
            <person name="Robertson E.K."/>
            <person name="Larsson T."/>
            <person name="Maumus F."/>
            <person name="Osuna-Cruz C.M."/>
            <person name="Vancaester E."/>
            <person name="Stenow R."/>
            <person name="Vandepoele K."/>
            <person name="Ploug H."/>
            <person name="Bruchert V."/>
            <person name="Godhe A."/>
            <person name="Topel M."/>
        </authorList>
    </citation>
    <scope>NUCLEOTIDE SEQUENCE</scope>
    <source>
        <strain evidence="3">R05AC</strain>
    </source>
</reference>
<keyword evidence="2" id="KW-1133">Transmembrane helix</keyword>
<feature type="compositionally biased region" description="Basic residues" evidence="1">
    <location>
        <begin position="1"/>
        <end position="10"/>
    </location>
</feature>
<feature type="region of interest" description="Disordered" evidence="1">
    <location>
        <begin position="1"/>
        <end position="136"/>
    </location>
</feature>
<keyword evidence="2" id="KW-0472">Membrane</keyword>
<comment type="caution">
    <text evidence="3">The sequence shown here is derived from an EMBL/GenBank/DDBJ whole genome shotgun (WGS) entry which is preliminary data.</text>
</comment>
<evidence type="ECO:0008006" key="5">
    <source>
        <dbReference type="Google" id="ProtNLM"/>
    </source>
</evidence>
<feature type="compositionally biased region" description="Basic and acidic residues" evidence="1">
    <location>
        <begin position="210"/>
        <end position="225"/>
    </location>
</feature>
<feature type="region of interest" description="Disordered" evidence="1">
    <location>
        <begin position="405"/>
        <end position="506"/>
    </location>
</feature>
<evidence type="ECO:0000256" key="1">
    <source>
        <dbReference type="SAM" id="MobiDB-lite"/>
    </source>
</evidence>
<feature type="compositionally biased region" description="Low complexity" evidence="1">
    <location>
        <begin position="188"/>
        <end position="201"/>
    </location>
</feature>
<dbReference type="AlphaFoldDB" id="A0AAD8XXT2"/>
<evidence type="ECO:0000256" key="2">
    <source>
        <dbReference type="SAM" id="Phobius"/>
    </source>
</evidence>
<keyword evidence="4" id="KW-1185">Reference proteome</keyword>
<evidence type="ECO:0000313" key="3">
    <source>
        <dbReference type="EMBL" id="KAK1735861.1"/>
    </source>
</evidence>
<dbReference type="Proteomes" id="UP001224775">
    <property type="component" value="Unassembled WGS sequence"/>
</dbReference>
<dbReference type="PANTHER" id="PTHR32301">
    <property type="entry name" value="COUNTIN RECEPTOR CNR3-RELATED"/>
    <property type="match status" value="1"/>
</dbReference>
<feature type="region of interest" description="Disordered" evidence="1">
    <location>
        <begin position="362"/>
        <end position="386"/>
    </location>
</feature>
<dbReference type="Gene3D" id="3.40.50.300">
    <property type="entry name" value="P-loop containing nucleotide triphosphate hydrolases"/>
    <property type="match status" value="1"/>
</dbReference>
<accession>A0AAD8XXT2</accession>
<feature type="compositionally biased region" description="Low complexity" evidence="1">
    <location>
        <begin position="445"/>
        <end position="480"/>
    </location>
</feature>
<feature type="compositionally biased region" description="Low complexity" evidence="1">
    <location>
        <begin position="120"/>
        <end position="132"/>
    </location>
</feature>
<feature type="compositionally biased region" description="Polar residues" evidence="1">
    <location>
        <begin position="416"/>
        <end position="428"/>
    </location>
</feature>
<feature type="compositionally biased region" description="Basic and acidic residues" evidence="1">
    <location>
        <begin position="66"/>
        <end position="75"/>
    </location>
</feature>
<proteinExistence type="predicted"/>
<dbReference type="SUPFAM" id="SSF52540">
    <property type="entry name" value="P-loop containing nucleoside triphosphate hydrolases"/>
    <property type="match status" value="1"/>
</dbReference>
<dbReference type="EMBL" id="JATAAI010000032">
    <property type="protein sequence ID" value="KAK1735861.1"/>
    <property type="molecule type" value="Genomic_DNA"/>
</dbReference>
<keyword evidence="2" id="KW-0812">Transmembrane</keyword>
<feature type="compositionally biased region" description="Polar residues" evidence="1">
    <location>
        <begin position="482"/>
        <end position="497"/>
    </location>
</feature>
<feature type="transmembrane region" description="Helical" evidence="2">
    <location>
        <begin position="291"/>
        <end position="312"/>
    </location>
</feature>
<dbReference type="InterPro" id="IPR053259">
    <property type="entry name" value="Golvesin-related_Golgi"/>
</dbReference>
<organism evidence="3 4">
    <name type="scientific">Skeletonema marinoi</name>
    <dbReference type="NCBI Taxonomy" id="267567"/>
    <lineage>
        <taxon>Eukaryota</taxon>
        <taxon>Sar</taxon>
        <taxon>Stramenopiles</taxon>
        <taxon>Ochrophyta</taxon>
        <taxon>Bacillariophyta</taxon>
        <taxon>Coscinodiscophyceae</taxon>
        <taxon>Thalassiosirophycidae</taxon>
        <taxon>Thalassiosirales</taxon>
        <taxon>Skeletonemataceae</taxon>
        <taxon>Skeletonema</taxon>
        <taxon>Skeletonema marinoi-dohrnii complex</taxon>
    </lineage>
</organism>
<gene>
    <name evidence="3" type="ORF">QTG54_013567</name>
</gene>
<feature type="compositionally biased region" description="Polar residues" evidence="1">
    <location>
        <begin position="29"/>
        <end position="40"/>
    </location>
</feature>
<name>A0AAD8XXT2_9STRA</name>
<feature type="compositionally biased region" description="Low complexity" evidence="1">
    <location>
        <begin position="13"/>
        <end position="28"/>
    </location>
</feature>
<protein>
    <recommendedName>
        <fullName evidence="5">Sulfotransferase domain-containing protein</fullName>
    </recommendedName>
</protein>
<evidence type="ECO:0000313" key="4">
    <source>
        <dbReference type="Proteomes" id="UP001224775"/>
    </source>
</evidence>
<feature type="region of interest" description="Disordered" evidence="1">
    <location>
        <begin position="188"/>
        <end position="290"/>
    </location>
</feature>
<feature type="compositionally biased region" description="Polar residues" evidence="1">
    <location>
        <begin position="226"/>
        <end position="236"/>
    </location>
</feature>
<feature type="compositionally biased region" description="Basic and acidic residues" evidence="1">
    <location>
        <begin position="376"/>
        <end position="386"/>
    </location>
</feature>
<sequence>MNRLNTKRRQSSAAKKINNNNATAYKANGQGTASANNQITADDRRNKTNQLFEELLGDDASAIANDNKEKTKGGEESVMSSVLRPQQTKKVPQSQHDNNNDDDPQDRNISLSGPSKKRSQMQQHFNQQQFEQDANDEDTYMTKPREITFDTNSDDVSALFGGIGGGASVIAERMQSYRGTVAKNRRAFSAGNNRGAAAASNKQRRAPKYFHSDGDNNKHDEESRRTGVSTFQSHGVTSILEEIGLRPSSKGVDKSNASDSDEENKGHVRHRHSSDDGGGRHRSRRKDKSSFNLNSTKTAVFCVVAMFVFVQFTTIRKQNKKTMRHLNQRFDNRYAPVRDQSVSSHSGMSDGLRDLVMDNVEGGNDRRRGAYMRPNEAAKESPQRNHNWDQLDQDQMMMDDGMSDVANAGRLRGHNNGHNQVQASQRGQPETGGMQLFPGKEEPQQQKQHVIPVQNQQQQQQQQQQQHAVPAQQQVAIPAQFGSDSSNTNTDDMNTSDVHPLLKPKSGLSMADAVEKLGAVDKISDIDHRPQQQLSNELIPERFKVFADLRTPFVIGRDTPFYWHIPRSGGVVMKTLLSHCLGQTLAAEVGELNGHENDEEVKVVSFAEHNYTNVNVATPEGISRALNLGLVPSHLSDTIVSSHVDLIPSLFNANDKGKAFVMMRHPCDRATSMFYFLQGTGYPPLQNMTLDDYAKSELIENNWMVRILSESMTGPIDMDNLDIAKEVLKRKFLVGLLDNKRGSFARFDHYFKWKESPKYASEFGCRKQLMDERYVPKHPVRKGSETWNLLMEQNRFDIHLYDYAKELFVQQSFIFGL</sequence>
<feature type="compositionally biased region" description="Polar residues" evidence="1">
    <location>
        <begin position="78"/>
        <end position="96"/>
    </location>
</feature>